<name>A0A5J4V976_9EUKA</name>
<dbReference type="EMBL" id="SNRW01008718">
    <property type="protein sequence ID" value="KAA6379088.1"/>
    <property type="molecule type" value="Genomic_DNA"/>
</dbReference>
<proteinExistence type="predicted"/>
<reference evidence="1 2" key="1">
    <citation type="submission" date="2019-03" db="EMBL/GenBank/DDBJ databases">
        <title>Single cell metagenomics reveals metabolic interactions within the superorganism composed of flagellate Streblomastix strix and complex community of Bacteroidetes bacteria on its surface.</title>
        <authorList>
            <person name="Treitli S.C."/>
            <person name="Kolisko M."/>
            <person name="Husnik F."/>
            <person name="Keeling P."/>
            <person name="Hampl V."/>
        </authorList>
    </citation>
    <scope>NUCLEOTIDE SEQUENCE [LARGE SCALE GENOMIC DNA]</scope>
    <source>
        <strain evidence="1">ST1C</strain>
    </source>
</reference>
<evidence type="ECO:0000313" key="1">
    <source>
        <dbReference type="EMBL" id="KAA6379088.1"/>
    </source>
</evidence>
<dbReference type="AlphaFoldDB" id="A0A5J4V976"/>
<comment type="caution">
    <text evidence="1">The sequence shown here is derived from an EMBL/GenBank/DDBJ whole genome shotgun (WGS) entry which is preliminary data.</text>
</comment>
<gene>
    <name evidence="1" type="ORF">EZS28_025387</name>
</gene>
<sequence>MPSQGISTLHQMTDFLDRNVPQALNQITMEYDIDQLNGNVRKLKLSNFKKYLNYEVVDGMLHASQSEEQGGVVVKFESEPGKCTCKVKKSDVSIDYEEMSKEIVQVELDKLLNKE</sequence>
<accession>A0A5J4V976</accession>
<organism evidence="1 2">
    <name type="scientific">Streblomastix strix</name>
    <dbReference type="NCBI Taxonomy" id="222440"/>
    <lineage>
        <taxon>Eukaryota</taxon>
        <taxon>Metamonada</taxon>
        <taxon>Preaxostyla</taxon>
        <taxon>Oxymonadida</taxon>
        <taxon>Streblomastigidae</taxon>
        <taxon>Streblomastix</taxon>
    </lineage>
</organism>
<evidence type="ECO:0000313" key="2">
    <source>
        <dbReference type="Proteomes" id="UP000324800"/>
    </source>
</evidence>
<dbReference type="Proteomes" id="UP000324800">
    <property type="component" value="Unassembled WGS sequence"/>
</dbReference>
<protein>
    <submittedName>
        <fullName evidence="1">Uncharacterized protein</fullName>
    </submittedName>
</protein>